<evidence type="ECO:0000313" key="3">
    <source>
        <dbReference type="Proteomes" id="UP000095038"/>
    </source>
</evidence>
<dbReference type="EMBL" id="KV454479">
    <property type="protein sequence ID" value="ODV61523.1"/>
    <property type="molecule type" value="Genomic_DNA"/>
</dbReference>
<dbReference type="GeneID" id="30966733"/>
<name>A0A1D2VJ28_9ASCO</name>
<organism evidence="2 3">
    <name type="scientific">Ascoidea rubescens DSM 1968</name>
    <dbReference type="NCBI Taxonomy" id="1344418"/>
    <lineage>
        <taxon>Eukaryota</taxon>
        <taxon>Fungi</taxon>
        <taxon>Dikarya</taxon>
        <taxon>Ascomycota</taxon>
        <taxon>Saccharomycotina</taxon>
        <taxon>Saccharomycetes</taxon>
        <taxon>Ascoideaceae</taxon>
        <taxon>Ascoidea</taxon>
    </lineage>
</organism>
<keyword evidence="3" id="KW-1185">Reference proteome</keyword>
<dbReference type="Proteomes" id="UP000095038">
    <property type="component" value="Unassembled WGS sequence"/>
</dbReference>
<gene>
    <name evidence="2" type="ORF">ASCRUDRAFT_75520</name>
</gene>
<evidence type="ECO:0000313" key="2">
    <source>
        <dbReference type="EMBL" id="ODV61523.1"/>
    </source>
</evidence>
<feature type="region of interest" description="Disordered" evidence="1">
    <location>
        <begin position="256"/>
        <end position="283"/>
    </location>
</feature>
<dbReference type="InParanoid" id="A0A1D2VJ28"/>
<dbReference type="RefSeq" id="XP_020047830.1">
    <property type="nucleotide sequence ID" value="XM_020193097.1"/>
</dbReference>
<proteinExistence type="predicted"/>
<dbReference type="AlphaFoldDB" id="A0A1D2VJ28"/>
<reference evidence="3" key="1">
    <citation type="submission" date="2016-05" db="EMBL/GenBank/DDBJ databases">
        <title>Comparative genomics of biotechnologically important yeasts.</title>
        <authorList>
            <consortium name="DOE Joint Genome Institute"/>
            <person name="Riley R."/>
            <person name="Haridas S."/>
            <person name="Wolfe K.H."/>
            <person name="Lopes M.R."/>
            <person name="Hittinger C.T."/>
            <person name="Goker M."/>
            <person name="Salamov A."/>
            <person name="Wisecaver J."/>
            <person name="Long T.M."/>
            <person name="Aerts A.L."/>
            <person name="Barry K."/>
            <person name="Choi C."/>
            <person name="Clum A."/>
            <person name="Coughlan A.Y."/>
            <person name="Deshpande S."/>
            <person name="Douglass A.P."/>
            <person name="Hanson S.J."/>
            <person name="Klenk H.-P."/>
            <person name="Labutti K."/>
            <person name="Lapidus A."/>
            <person name="Lindquist E."/>
            <person name="Lipzen A."/>
            <person name="Meier-Kolthoff J.P."/>
            <person name="Ohm R.A."/>
            <person name="Otillar R.P."/>
            <person name="Pangilinan J."/>
            <person name="Peng Y."/>
            <person name="Rokas A."/>
            <person name="Rosa C.A."/>
            <person name="Scheuner C."/>
            <person name="Sibirny A.A."/>
            <person name="Slot J.C."/>
            <person name="Stielow J.B."/>
            <person name="Sun H."/>
            <person name="Kurtzman C.P."/>
            <person name="Blackwell M."/>
            <person name="Grigoriev I.V."/>
            <person name="Jeffries T.W."/>
        </authorList>
    </citation>
    <scope>NUCLEOTIDE SEQUENCE [LARGE SCALE GENOMIC DNA]</scope>
    <source>
        <strain evidence="3">DSM 1968</strain>
    </source>
</reference>
<sequence>MVEIIISSTGVRNKHFSNFEDSELSITSALESSGAYKNNIYYHKNRNVDIDKNGNNEMKGNTMIDNHSSADRTPKGDINKDCKETKKYFDRTIKNHESYLFPDSPDYLNEDHKLQEANNHGPGYTNTPDNFINKTPNLNENFYHFNNSNDYSGLNRFDSYNNSYYDYGEQCFSNDKFFNVNFSNIINPFDMTLNQLFAFANNSDECDQKPTKEDLKCFAQNLYEAEMNLSGSGYDDDEDPEEYEYDFEYEKKKEKVQSSTINRKRQNEDEEVVSIKAKKSRKI</sequence>
<evidence type="ECO:0000256" key="1">
    <source>
        <dbReference type="SAM" id="MobiDB-lite"/>
    </source>
</evidence>
<protein>
    <submittedName>
        <fullName evidence="2">Uncharacterized protein</fullName>
    </submittedName>
</protein>
<accession>A0A1D2VJ28</accession>